<reference evidence="7 8" key="1">
    <citation type="submission" date="2016-08" db="EMBL/GenBank/DDBJ databases">
        <title>New Insights into Marine Group III Euryarchaeota, from dark to light.</title>
        <authorList>
            <person name="Haro-Moreno J.M."/>
            <person name="Rodriguez-Valera F."/>
            <person name="Lopez-Garcia P."/>
            <person name="Moreira D."/>
            <person name="Martin-Cuadrado A.B."/>
        </authorList>
    </citation>
    <scope>NUCLEOTIDE SEQUENCE [LARGE SCALE GENOMIC DNA]</scope>
    <source>
        <strain evidence="7">CG-Epi1</strain>
    </source>
</reference>
<dbReference type="Pfam" id="PF13193">
    <property type="entry name" value="AMP-binding_C"/>
    <property type="match status" value="1"/>
</dbReference>
<accession>A0A1J5TKH3</accession>
<gene>
    <name evidence="7" type="ORF">BD935_04780</name>
</gene>
<keyword evidence="2 7" id="KW-0436">Ligase</keyword>
<evidence type="ECO:0000313" key="7">
    <source>
        <dbReference type="EMBL" id="OIR20635.1"/>
    </source>
</evidence>
<feature type="domain" description="AMP-binding enzyme C-terminal" evidence="6">
    <location>
        <begin position="448"/>
        <end position="523"/>
    </location>
</feature>
<dbReference type="InterPro" id="IPR045851">
    <property type="entry name" value="AMP-bd_C_sf"/>
</dbReference>
<protein>
    <submittedName>
        <fullName evidence="7">Long-chain fatty acid--CoA ligase</fullName>
    </submittedName>
</protein>
<evidence type="ECO:0000256" key="2">
    <source>
        <dbReference type="ARBA" id="ARBA00022598"/>
    </source>
</evidence>
<dbReference type="GO" id="GO:0016874">
    <property type="term" value="F:ligase activity"/>
    <property type="evidence" value="ECO:0007669"/>
    <property type="project" value="UniProtKB-KW"/>
</dbReference>
<comment type="similarity">
    <text evidence="1">Belongs to the ATP-dependent AMP-binding enzyme family.</text>
</comment>
<proteinExistence type="inferred from homology"/>
<dbReference type="PROSITE" id="PS00455">
    <property type="entry name" value="AMP_BINDING"/>
    <property type="match status" value="1"/>
</dbReference>
<dbReference type="FunFam" id="3.30.300.30:FF:000008">
    <property type="entry name" value="2,3-dihydroxybenzoate-AMP ligase"/>
    <property type="match status" value="1"/>
</dbReference>
<sequence length="543" mass="60632">MKGNMTKIGLTTNMLISHAEKNHGQTEVLSVDVKGDVEKSTWQKVGERARKIASALDKLGLKKGDRLGTISPNNKEHLELLYAISGFGGIAHTINPRLFPDEIVYIVNHAEDKVLFVDSSYIAILIGHRHLFETVEHIYLMGPKKDEFAANMNGFKFLNDLTDDGDKNYNWPELNENDAAVLCYTSGTTGNPKGVLYSHKSIVVHANLVSLPDNFNLSARDSLLLVTPMFHVNAWGVTYASAMVGSKLVLPGPNLDGKSVVSLINNENITMSFAIPTIWEEVLEQLDKTGEKLESLDRILSGGTAVPEWMIRQFKNDYSVHVIHAWGMTETSPLGTANTPLGAHANLPKKQKIEKMYNAGRPNWSVQIKIVDREGIELPRDGESEGDLLVKGPTVIERYLHDKQSSLDNDGWFKTGDIGKIDSEGYLEITDRSKDLIKSGGEWISSLELEEIVRGHDKIHDAAVIGVDHKKWNERPLVIAEAVKGTNPKEKEILDFFKNKIAKWQIPDAVVFVDELPLSSTGKPIKRDLRFEFKNYFEEKKNG</sequence>
<dbReference type="AlphaFoldDB" id="A0A1J5TKH3"/>
<dbReference type="PANTHER" id="PTHR43859:SF4">
    <property type="entry name" value="BUTANOATE--COA LIGASE AAE1-RELATED"/>
    <property type="match status" value="1"/>
</dbReference>
<dbReference type="CDD" id="cd12119">
    <property type="entry name" value="ttLC_FACS_AlkK_like"/>
    <property type="match status" value="1"/>
</dbReference>
<dbReference type="PANTHER" id="PTHR43859">
    <property type="entry name" value="ACYL-ACTIVATING ENZYME"/>
    <property type="match status" value="1"/>
</dbReference>
<evidence type="ECO:0000259" key="6">
    <source>
        <dbReference type="Pfam" id="PF13193"/>
    </source>
</evidence>
<dbReference type="Gene3D" id="3.30.300.30">
    <property type="match status" value="1"/>
</dbReference>
<dbReference type="InterPro" id="IPR020845">
    <property type="entry name" value="AMP-binding_CS"/>
</dbReference>
<evidence type="ECO:0000313" key="8">
    <source>
        <dbReference type="Proteomes" id="UP000183080"/>
    </source>
</evidence>
<evidence type="ECO:0000259" key="5">
    <source>
        <dbReference type="Pfam" id="PF00501"/>
    </source>
</evidence>
<dbReference type="STRING" id="1888995.BD935_04780"/>
<dbReference type="Pfam" id="PF00501">
    <property type="entry name" value="AMP-binding"/>
    <property type="match status" value="1"/>
</dbReference>
<evidence type="ECO:0000256" key="1">
    <source>
        <dbReference type="ARBA" id="ARBA00006432"/>
    </source>
</evidence>
<dbReference type="GO" id="GO:0006631">
    <property type="term" value="P:fatty acid metabolic process"/>
    <property type="evidence" value="ECO:0007669"/>
    <property type="project" value="UniProtKB-KW"/>
</dbReference>
<dbReference type="SUPFAM" id="SSF56801">
    <property type="entry name" value="Acetyl-CoA synthetase-like"/>
    <property type="match status" value="1"/>
</dbReference>
<dbReference type="Gene3D" id="3.40.50.12780">
    <property type="entry name" value="N-terminal domain of ligase-like"/>
    <property type="match status" value="1"/>
</dbReference>
<dbReference type="InterPro" id="IPR042099">
    <property type="entry name" value="ANL_N_sf"/>
</dbReference>
<organism evidence="7 8">
    <name type="scientific">Marine Group III euryarchaeote CG-Epi1</name>
    <dbReference type="NCBI Taxonomy" id="1888995"/>
    <lineage>
        <taxon>Archaea</taxon>
        <taxon>Methanobacteriati</taxon>
        <taxon>Thermoplasmatota</taxon>
        <taxon>Thermoplasmata</taxon>
        <taxon>Candidatus Thermoprofundales</taxon>
    </lineage>
</organism>
<feature type="domain" description="AMP-dependent synthetase/ligase" evidence="5">
    <location>
        <begin position="19"/>
        <end position="400"/>
    </location>
</feature>
<dbReference type="NCBIfam" id="NF004837">
    <property type="entry name" value="PRK06187.1"/>
    <property type="match status" value="1"/>
</dbReference>
<evidence type="ECO:0000256" key="4">
    <source>
        <dbReference type="ARBA" id="ARBA00023098"/>
    </source>
</evidence>
<evidence type="ECO:0000256" key="3">
    <source>
        <dbReference type="ARBA" id="ARBA00022832"/>
    </source>
</evidence>
<dbReference type="InterPro" id="IPR000873">
    <property type="entry name" value="AMP-dep_synth/lig_dom"/>
</dbReference>
<dbReference type="Proteomes" id="UP000183080">
    <property type="component" value="Unassembled WGS sequence"/>
</dbReference>
<dbReference type="EMBL" id="MIZA01000010">
    <property type="protein sequence ID" value="OIR20635.1"/>
    <property type="molecule type" value="Genomic_DNA"/>
</dbReference>
<comment type="caution">
    <text evidence="7">The sequence shown here is derived from an EMBL/GenBank/DDBJ whole genome shotgun (WGS) entry which is preliminary data.</text>
</comment>
<keyword evidence="4" id="KW-0443">Lipid metabolism</keyword>
<dbReference type="InterPro" id="IPR025110">
    <property type="entry name" value="AMP-bd_C"/>
</dbReference>
<keyword evidence="3" id="KW-0276">Fatty acid metabolism</keyword>
<name>A0A1J5TKH3_9ARCH</name>